<dbReference type="EMBL" id="KX765087">
    <property type="protein sequence ID" value="AOZ56173.1"/>
    <property type="molecule type" value="Genomic_DNA"/>
</dbReference>
<reference evidence="6" key="1">
    <citation type="journal article" date="2017" name="Nature">
        <title>Metagenomic exploration of ASGARD archaea illuminates the origin of cellular complexity in eukaryotes.</title>
        <authorList>
            <person name="Zaremba-Niedzwiedzka K."/>
            <person name="Caceres E.F."/>
            <person name="Saw J.H.W."/>
            <person name="Backstrom D."/>
            <person name="Juzokaite L."/>
            <person name="Vancaester E."/>
            <person name="Seitz K.W."/>
            <person name="Anantharaman K."/>
            <person name="Starnawski P."/>
            <person name="Kjeldsen K.U."/>
            <person name="Stott M.B."/>
            <person name="Nunoura T."/>
            <person name="Banfield J.F."/>
            <person name="Schramm A."/>
            <person name="Baker B.J."/>
            <person name="Spang A."/>
            <person name="Ettema T.J.G."/>
        </authorList>
    </citation>
    <scope>NUCLEOTIDE SEQUENCE</scope>
    <source>
        <strain evidence="6">TIV_1</strain>
    </source>
</reference>
<dbReference type="FunFam" id="3.40.50.10490:FF:000030">
    <property type="entry name" value="30S ribosomal protein S2"/>
    <property type="match status" value="1"/>
</dbReference>
<dbReference type="InterPro" id="IPR023454">
    <property type="entry name" value="Ribosomal_uS2_arc"/>
</dbReference>
<dbReference type="CDD" id="cd01425">
    <property type="entry name" value="RPS2"/>
    <property type="match status" value="1"/>
</dbReference>
<dbReference type="AlphaFoldDB" id="A0A1L2JMD6"/>
<dbReference type="HAMAP" id="MF_00291_A">
    <property type="entry name" value="Ribosomal_uS2_A"/>
    <property type="match status" value="1"/>
</dbReference>
<dbReference type="SUPFAM" id="SSF52313">
    <property type="entry name" value="Ribosomal protein S2"/>
    <property type="match status" value="1"/>
</dbReference>
<evidence type="ECO:0000313" key="6">
    <source>
        <dbReference type="EMBL" id="AOZ56173.1"/>
    </source>
</evidence>
<dbReference type="PRINTS" id="PR00395">
    <property type="entry name" value="RIBOSOMALS2"/>
</dbReference>
<evidence type="ECO:0000256" key="1">
    <source>
        <dbReference type="ARBA" id="ARBA00006242"/>
    </source>
</evidence>
<gene>
    <name evidence="5" type="primary">rps2</name>
</gene>
<keyword evidence="3 5" id="KW-0687">Ribonucleoprotein</keyword>
<protein>
    <recommendedName>
        <fullName evidence="4 5">Small ribosomal subunit protein uS2</fullName>
    </recommendedName>
</protein>
<dbReference type="InterPro" id="IPR001865">
    <property type="entry name" value="Ribosomal_uS2"/>
</dbReference>
<dbReference type="PANTHER" id="PTHR11489">
    <property type="entry name" value="40S RIBOSOMAL PROTEIN SA"/>
    <property type="match status" value="1"/>
</dbReference>
<comment type="similarity">
    <text evidence="1 5">Belongs to the universal ribosomal protein uS2 family.</text>
</comment>
<dbReference type="Pfam" id="PF00318">
    <property type="entry name" value="Ribosomal_S2"/>
    <property type="match status" value="2"/>
</dbReference>
<proteinExistence type="inferred from homology"/>
<name>A0A1L2JMD6_9CREN</name>
<organism evidence="6">
    <name type="scientific">uncultured korarchaeote</name>
    <dbReference type="NCBI Taxonomy" id="161241"/>
    <lineage>
        <taxon>Archaea</taxon>
        <taxon>Thermoproteota</taxon>
        <taxon>environmental samples</taxon>
    </lineage>
</organism>
<evidence type="ECO:0000256" key="3">
    <source>
        <dbReference type="ARBA" id="ARBA00023274"/>
    </source>
</evidence>
<keyword evidence="2 5" id="KW-0689">Ribosomal protein</keyword>
<dbReference type="GO" id="GO:0006412">
    <property type="term" value="P:translation"/>
    <property type="evidence" value="ECO:0007669"/>
    <property type="project" value="UniProtKB-UniRule"/>
</dbReference>
<dbReference type="InterPro" id="IPR005707">
    <property type="entry name" value="Ribosomal_uS2_euk/arc"/>
</dbReference>
<dbReference type="InterPro" id="IPR023591">
    <property type="entry name" value="Ribosomal_uS2_flav_dom_sf"/>
</dbReference>
<dbReference type="GO" id="GO:0003735">
    <property type="term" value="F:structural constituent of ribosome"/>
    <property type="evidence" value="ECO:0007669"/>
    <property type="project" value="InterPro"/>
</dbReference>
<sequence>MNNVESEGDRELLIDKSVYLAAGVHIGTKIRTKDMKRYVYKIRQDGLAVIDVEKTDERIRVAAKFIARHEPERVLAVSSRIYGFQPVKRFGEFTRIPTVVGRILPGVMTNPSSPSYKEPEAVILSDPKVDRQAHIEAIELGIPIISLVDLDNTLYFVDFAIPCNNKGKKALALIYWLLARQVLRERGEILEDGNLGVGYEDFITEITGV</sequence>
<dbReference type="NCBIfam" id="TIGR01012">
    <property type="entry name" value="uS2_euk_arch"/>
    <property type="match status" value="1"/>
</dbReference>
<accession>A0A1L2JMD6</accession>
<evidence type="ECO:0000256" key="5">
    <source>
        <dbReference type="HAMAP-Rule" id="MF_00291"/>
    </source>
</evidence>
<evidence type="ECO:0000256" key="4">
    <source>
        <dbReference type="ARBA" id="ARBA00035256"/>
    </source>
</evidence>
<dbReference type="Gene3D" id="3.40.50.10490">
    <property type="entry name" value="Glucose-6-phosphate isomerase like protein, domain 1"/>
    <property type="match status" value="1"/>
</dbReference>
<evidence type="ECO:0000256" key="2">
    <source>
        <dbReference type="ARBA" id="ARBA00022980"/>
    </source>
</evidence>
<dbReference type="GO" id="GO:0015935">
    <property type="term" value="C:small ribosomal subunit"/>
    <property type="evidence" value="ECO:0007669"/>
    <property type="project" value="InterPro"/>
</dbReference>